<reference evidence="3 4" key="1">
    <citation type="submission" date="2020-08" db="EMBL/GenBank/DDBJ databases">
        <title>Genomic Encyclopedia of Type Strains, Phase IV (KMG-IV): sequencing the most valuable type-strain genomes for metagenomic binning, comparative biology and taxonomic classification.</title>
        <authorList>
            <person name="Goeker M."/>
        </authorList>
    </citation>
    <scope>NUCLEOTIDE SEQUENCE [LARGE SCALE GENOMIC DNA]</scope>
    <source>
        <strain evidence="3 4">DSM 17976</strain>
    </source>
</reference>
<dbReference type="Gene3D" id="2.150.10.10">
    <property type="entry name" value="Serralysin-like metalloprotease, C-terminal"/>
    <property type="match status" value="1"/>
</dbReference>
<dbReference type="RefSeq" id="WP_183971640.1">
    <property type="nucleotide sequence ID" value="NZ_JACIBY010000001.1"/>
</dbReference>
<accession>A0A7W5ZGR4</accession>
<keyword evidence="4" id="KW-1185">Reference proteome</keyword>
<feature type="coiled-coil region" evidence="1">
    <location>
        <begin position="440"/>
        <end position="467"/>
    </location>
</feature>
<comment type="caution">
    <text evidence="3">The sequence shown here is derived from an EMBL/GenBank/DDBJ whole genome shotgun (WGS) entry which is preliminary data.</text>
</comment>
<dbReference type="Proteomes" id="UP000541352">
    <property type="component" value="Unassembled WGS sequence"/>
</dbReference>
<evidence type="ECO:0000313" key="3">
    <source>
        <dbReference type="EMBL" id="MBB3836885.1"/>
    </source>
</evidence>
<evidence type="ECO:0008006" key="5">
    <source>
        <dbReference type="Google" id="ProtNLM"/>
    </source>
</evidence>
<organism evidence="3 4">
    <name type="scientific">Runella defluvii</name>
    <dbReference type="NCBI Taxonomy" id="370973"/>
    <lineage>
        <taxon>Bacteria</taxon>
        <taxon>Pseudomonadati</taxon>
        <taxon>Bacteroidota</taxon>
        <taxon>Cytophagia</taxon>
        <taxon>Cytophagales</taxon>
        <taxon>Spirosomataceae</taxon>
        <taxon>Runella</taxon>
    </lineage>
</organism>
<evidence type="ECO:0000256" key="2">
    <source>
        <dbReference type="SAM" id="SignalP"/>
    </source>
</evidence>
<evidence type="ECO:0000256" key="1">
    <source>
        <dbReference type="SAM" id="Coils"/>
    </source>
</evidence>
<evidence type="ECO:0000313" key="4">
    <source>
        <dbReference type="Proteomes" id="UP000541352"/>
    </source>
</evidence>
<dbReference type="EMBL" id="JACIBY010000001">
    <property type="protein sequence ID" value="MBB3836885.1"/>
    <property type="molecule type" value="Genomic_DNA"/>
</dbReference>
<gene>
    <name evidence="3" type="ORF">FHS57_000867</name>
</gene>
<dbReference type="InterPro" id="IPR011049">
    <property type="entry name" value="Serralysin-like_metalloprot_C"/>
</dbReference>
<keyword evidence="1" id="KW-0175">Coiled coil</keyword>
<dbReference type="AlphaFoldDB" id="A0A7W5ZGR4"/>
<feature type="signal peptide" evidence="2">
    <location>
        <begin position="1"/>
        <end position="18"/>
    </location>
</feature>
<sequence>MKRLLTLALAMGSLGALAQQSGNVGIGTKSPDPSAILDLSSTTKGLLLPRMTQSQRDAISNPVAGLIVFQTDKAIGTYLYNGTAWLPTSARLGETSSVGAWDKQGNAIDGTDFIGSTNDFDVVFKRNNIQGGRIGASNTFLGNSAGANNNGTNNTALGNGALQYSTNSSFGNVALGANALKNNQGGSNNLAIGTNTLLSNSGGFGNVAIGNQAMTSNQTGYQNMAIGENTLFSLSGNSDGGIGNVAIGAGSLFKTNGSGNVAIGSYAGQESLGSGNLFLGFNAGQSETGSNTLYISNTGTSNPLIKGSFHATAPWVKFNVKAAPGSPTPTTTGYLAIGDFDTAPAGAGAGGLGLPSSFSAGAYRLYVQDGILTEKLKVALRNSSDWADYVFAPDYKLAPLEEVETFIKANNHLPNVPSADEMANNGLDVSKTSAKLMEKIEELTLYVIELNKQVKALQSENKALIHKIDNK</sequence>
<feature type="chain" id="PRO_5031238394" description="Peptidase S74 domain-containing protein" evidence="2">
    <location>
        <begin position="19"/>
        <end position="471"/>
    </location>
</feature>
<protein>
    <recommendedName>
        <fullName evidence="5">Peptidase S74 domain-containing protein</fullName>
    </recommendedName>
</protein>
<name>A0A7W5ZGR4_9BACT</name>
<proteinExistence type="predicted"/>
<keyword evidence="2" id="KW-0732">Signal</keyword>